<comment type="cofactor">
    <cofactor evidence="4">
        <name>NAD(+)</name>
        <dbReference type="ChEBI" id="CHEBI:57540"/>
    </cofactor>
    <text evidence="4">Binds 1 NAD(+) per subunit.</text>
</comment>
<comment type="similarity">
    <text evidence="1">Belongs to the adenosylhomocysteinase family.</text>
</comment>
<dbReference type="SMART" id="SM00996">
    <property type="entry name" value="AdoHcyase"/>
    <property type="match status" value="1"/>
</dbReference>
<evidence type="ECO:0000256" key="1">
    <source>
        <dbReference type="ARBA" id="ARBA00007122"/>
    </source>
</evidence>
<accession>A0A1Q9GA24</accession>
<dbReference type="SUPFAM" id="SSF51735">
    <property type="entry name" value="NAD(P)-binding Rossmann-fold domains"/>
    <property type="match status" value="1"/>
</dbReference>
<dbReference type="InterPro" id="IPR036291">
    <property type="entry name" value="NAD(P)-bd_dom_sf"/>
</dbReference>
<dbReference type="Gene3D" id="3.40.50.1480">
    <property type="entry name" value="Adenosylhomocysteinase-like"/>
    <property type="match status" value="1"/>
</dbReference>
<dbReference type="GO" id="GO:0004013">
    <property type="term" value="F:adenosylhomocysteinase activity"/>
    <property type="evidence" value="ECO:0007669"/>
    <property type="project" value="TreeGrafter"/>
</dbReference>
<dbReference type="SMART" id="SM00997">
    <property type="entry name" value="AdoHcyase_NAD"/>
    <property type="match status" value="1"/>
</dbReference>
<dbReference type="PANTHER" id="PTHR23420:SF0">
    <property type="entry name" value="ADENOSYLHOMOCYSTEINASE"/>
    <property type="match status" value="1"/>
</dbReference>
<evidence type="ECO:0000256" key="2">
    <source>
        <dbReference type="ARBA" id="ARBA00022563"/>
    </source>
</evidence>
<dbReference type="GO" id="GO:0033353">
    <property type="term" value="P:S-adenosylmethionine cycle"/>
    <property type="evidence" value="ECO:0007669"/>
    <property type="project" value="TreeGrafter"/>
</dbReference>
<evidence type="ECO:0000256" key="3">
    <source>
        <dbReference type="ARBA" id="ARBA00023027"/>
    </source>
</evidence>
<feature type="binding site" evidence="4">
    <location>
        <position position="247"/>
    </location>
    <ligand>
        <name>NAD(+)</name>
        <dbReference type="ChEBI" id="CHEBI:57540"/>
    </ligand>
</feature>
<evidence type="ECO:0000313" key="7">
    <source>
        <dbReference type="Proteomes" id="UP000186905"/>
    </source>
</evidence>
<proteinExistence type="inferred from homology"/>
<dbReference type="AlphaFoldDB" id="A0A1Q9GA24"/>
<dbReference type="OrthoDB" id="9802717at2"/>
<organism evidence="6 7">
    <name type="scientific">Photobacterium proteolyticum</name>
    <dbReference type="NCBI Taxonomy" id="1903952"/>
    <lineage>
        <taxon>Bacteria</taxon>
        <taxon>Pseudomonadati</taxon>
        <taxon>Pseudomonadota</taxon>
        <taxon>Gammaproteobacteria</taxon>
        <taxon>Vibrionales</taxon>
        <taxon>Vibrionaceae</taxon>
        <taxon>Photobacterium</taxon>
    </lineage>
</organism>
<reference evidence="6 7" key="1">
    <citation type="submission" date="2016-09" db="EMBL/GenBank/DDBJ databases">
        <title>Photobacterium proteolyticum sp. nov. a protease producing bacterium isolated from ocean sediments of Laizhou Bay.</title>
        <authorList>
            <person name="Li Y."/>
        </authorList>
    </citation>
    <scope>NUCLEOTIDE SEQUENCE [LARGE SCALE GENOMIC DNA]</scope>
    <source>
        <strain evidence="6 7">13-12</strain>
    </source>
</reference>
<dbReference type="InterPro" id="IPR042172">
    <property type="entry name" value="Adenosylhomocyst_ase-like_sf"/>
</dbReference>
<feature type="binding site" evidence="4">
    <location>
        <position position="351"/>
    </location>
    <ligand>
        <name>NAD(+)</name>
        <dbReference type="ChEBI" id="CHEBI:57540"/>
    </ligand>
</feature>
<gene>
    <name evidence="6" type="ORF">BIT28_03075</name>
</gene>
<dbReference type="InterPro" id="IPR015878">
    <property type="entry name" value="Ado_hCys_hydrolase_NAD-bd"/>
</dbReference>
<dbReference type="RefSeq" id="WP_075767446.1">
    <property type="nucleotide sequence ID" value="NZ_MJIL01000095.1"/>
</dbReference>
<evidence type="ECO:0000256" key="4">
    <source>
        <dbReference type="PIRSR" id="PIRSR001109-2"/>
    </source>
</evidence>
<feature type="binding site" evidence="4">
    <location>
        <begin position="303"/>
        <end position="305"/>
    </location>
    <ligand>
        <name>NAD(+)</name>
        <dbReference type="ChEBI" id="CHEBI:57540"/>
    </ligand>
</feature>
<feature type="binding site" evidence="4">
    <location>
        <begin position="163"/>
        <end position="165"/>
    </location>
    <ligand>
        <name>NAD(+)</name>
        <dbReference type="ChEBI" id="CHEBI:57540"/>
    </ligand>
</feature>
<keyword evidence="7" id="KW-1185">Reference proteome</keyword>
<keyword evidence="3 4" id="KW-0520">NAD</keyword>
<dbReference type="Pfam" id="PF00670">
    <property type="entry name" value="AdoHcyase_NAD"/>
    <property type="match status" value="1"/>
</dbReference>
<evidence type="ECO:0000259" key="5">
    <source>
        <dbReference type="SMART" id="SM00997"/>
    </source>
</evidence>
<name>A0A1Q9GA24_9GAMM</name>
<dbReference type="Proteomes" id="UP000186905">
    <property type="component" value="Unassembled WGS sequence"/>
</dbReference>
<dbReference type="PANTHER" id="PTHR23420">
    <property type="entry name" value="ADENOSYLHOMOCYSTEINASE"/>
    <property type="match status" value="1"/>
</dbReference>
<dbReference type="GO" id="GO:0006730">
    <property type="term" value="P:one-carbon metabolic process"/>
    <property type="evidence" value="ECO:0007669"/>
    <property type="project" value="UniProtKB-KW"/>
</dbReference>
<dbReference type="NCBIfam" id="NF004005">
    <property type="entry name" value="PRK05476.2-3"/>
    <property type="match status" value="1"/>
</dbReference>
<protein>
    <submittedName>
        <fullName evidence="6">Adenosylhomocysteinase</fullName>
    </submittedName>
</protein>
<dbReference type="GO" id="GO:0005829">
    <property type="term" value="C:cytosol"/>
    <property type="evidence" value="ECO:0007669"/>
    <property type="project" value="TreeGrafter"/>
</dbReference>
<dbReference type="Pfam" id="PF05221">
    <property type="entry name" value="AdoHcyase"/>
    <property type="match status" value="1"/>
</dbReference>
<dbReference type="PIRSF" id="PIRSF001109">
    <property type="entry name" value="Ad_hcy_hydrolase"/>
    <property type="match status" value="1"/>
</dbReference>
<dbReference type="Gene3D" id="3.40.50.720">
    <property type="entry name" value="NAD(P)-binding Rossmann-like Domain"/>
    <property type="match status" value="1"/>
</dbReference>
<dbReference type="STRING" id="1903952.BIT28_03075"/>
<comment type="caution">
    <text evidence="6">The sequence shown here is derived from an EMBL/GenBank/DDBJ whole genome shotgun (WGS) entry which is preliminary data.</text>
</comment>
<evidence type="ECO:0000313" key="6">
    <source>
        <dbReference type="EMBL" id="OLQ71167.1"/>
    </source>
</evidence>
<dbReference type="InterPro" id="IPR000043">
    <property type="entry name" value="Adenosylhomocysteinase-like"/>
</dbReference>
<keyword evidence="2" id="KW-0554">One-carbon metabolism</keyword>
<feature type="domain" description="S-adenosyl-L-homocysteine hydrolase NAD binding" evidence="5">
    <location>
        <begin position="195"/>
        <end position="357"/>
    </location>
</feature>
<feature type="binding site" evidence="4">
    <location>
        <begin position="226"/>
        <end position="231"/>
    </location>
    <ligand>
        <name>NAD(+)</name>
        <dbReference type="ChEBI" id="CHEBI:57540"/>
    </ligand>
</feature>
<sequence length="410" mass="45437">MYQNNNATQDKSSHDIADIRLASEGTKRIKWAKSHMPIMSSLIERLEKDKPFKGLTIGICLHVEAKTGVWMEALTKGGATVALTGSPGSTQDETAAALVKDYGVHVFSHREETFADHIAYCKEVLSFNPDIIADNGADLHELIFTDRSFSHLQSTLQGATEETTTGANRLREDFNSDKWSTLIINDTLSKRIIENRFGVGSSVVDGIMRATNVMLHGKKVVVIGYGYCGSGTAQRLRGMGAHVTVVESNALTRLEAHMEGFYTSTLEKALPDADMVITITGRDNVLRKEHFELMRDKTIIANAGHFQREINTHELETMSSTQERIRPHVTSYQIGENQKQLFLLSDANLVNLSAGDGNPIEIMDLGLALQTLSLERIALDAKSLTKIPQPVPYDIEMMVAELSCEHWINH</sequence>
<dbReference type="SUPFAM" id="SSF52283">
    <property type="entry name" value="Formate/glycerate dehydrogenase catalytic domain-like"/>
    <property type="match status" value="1"/>
</dbReference>
<dbReference type="EMBL" id="MJIL01000095">
    <property type="protein sequence ID" value="OLQ71167.1"/>
    <property type="molecule type" value="Genomic_DNA"/>
</dbReference>